<dbReference type="Pfam" id="PF03372">
    <property type="entry name" value="Exo_endo_phos"/>
    <property type="match status" value="1"/>
</dbReference>
<evidence type="ECO:0000313" key="4">
    <source>
        <dbReference type="Proteomes" id="UP000070505"/>
    </source>
</evidence>
<dbReference type="RefSeq" id="WP_082266200.1">
    <property type="nucleotide sequence ID" value="NZ_KQ961850.1"/>
</dbReference>
<dbReference type="SUPFAM" id="SSF56219">
    <property type="entry name" value="DNase I-like"/>
    <property type="match status" value="1"/>
</dbReference>
<feature type="transmembrane region" description="Helical" evidence="1">
    <location>
        <begin position="6"/>
        <end position="27"/>
    </location>
</feature>
<dbReference type="Gene3D" id="3.60.10.10">
    <property type="entry name" value="Endonuclease/exonuclease/phosphatase"/>
    <property type="match status" value="1"/>
</dbReference>
<evidence type="ECO:0000313" key="3">
    <source>
        <dbReference type="EMBL" id="KXI19094.1"/>
    </source>
</evidence>
<feature type="transmembrane region" description="Helical" evidence="1">
    <location>
        <begin position="67"/>
        <end position="86"/>
    </location>
</feature>
<dbReference type="GO" id="GO:0004519">
    <property type="term" value="F:endonuclease activity"/>
    <property type="evidence" value="ECO:0007669"/>
    <property type="project" value="UniProtKB-KW"/>
</dbReference>
<reference evidence="4" key="1">
    <citation type="submission" date="2016-02" db="EMBL/GenBank/DDBJ databases">
        <authorList>
            <person name="Mitreva M."/>
            <person name="Pepin K.H."/>
            <person name="Mihindukulasuriya K.A."/>
            <person name="Fulton R."/>
            <person name="Fronick C."/>
            <person name="O'Laughlin M."/>
            <person name="Miner T."/>
            <person name="Herter B."/>
            <person name="Rosa B.A."/>
            <person name="Cordes M."/>
            <person name="Tomlinson C."/>
            <person name="Wollam A."/>
            <person name="Palsikar V.B."/>
            <person name="Mardis E.R."/>
            <person name="Wilson R.K."/>
        </authorList>
    </citation>
    <scope>NUCLEOTIDE SEQUENCE [LARGE SCALE GENOMIC DNA]</scope>
    <source>
        <strain evidence="4">CMW7778B</strain>
    </source>
</reference>
<gene>
    <name evidence="3" type="ORF">HMPREF3230_00085</name>
</gene>
<keyword evidence="3" id="KW-0378">Hydrolase</keyword>
<protein>
    <submittedName>
        <fullName evidence="3">Endonuclease/exonuclease/phosphatase family protein</fullName>
    </submittedName>
</protein>
<evidence type="ECO:0000256" key="1">
    <source>
        <dbReference type="SAM" id="Phobius"/>
    </source>
</evidence>
<keyword evidence="3" id="KW-0269">Exonuclease</keyword>
<dbReference type="EMBL" id="LSRC01000004">
    <property type="protein sequence ID" value="KXI19094.1"/>
    <property type="molecule type" value="Genomic_DNA"/>
</dbReference>
<dbReference type="Proteomes" id="UP000070505">
    <property type="component" value="Unassembled WGS sequence"/>
</dbReference>
<keyword evidence="3" id="KW-0255">Endonuclease</keyword>
<dbReference type="InterPro" id="IPR036691">
    <property type="entry name" value="Endo/exonu/phosph_ase_sf"/>
</dbReference>
<name>A0A135ZBP0_GARVA</name>
<accession>A0A135ZBP0</accession>
<feature type="domain" description="Endonuclease/exonuclease/phosphatase" evidence="2">
    <location>
        <begin position="117"/>
        <end position="332"/>
    </location>
</feature>
<organism evidence="3 4">
    <name type="scientific">Gardnerella vaginalis</name>
    <dbReference type="NCBI Taxonomy" id="2702"/>
    <lineage>
        <taxon>Bacteria</taxon>
        <taxon>Bacillati</taxon>
        <taxon>Actinomycetota</taxon>
        <taxon>Actinomycetes</taxon>
        <taxon>Bifidobacteriales</taxon>
        <taxon>Bifidobacteriaceae</taxon>
        <taxon>Gardnerella</taxon>
    </lineage>
</organism>
<dbReference type="AlphaFoldDB" id="A0A135ZBP0"/>
<dbReference type="PATRIC" id="fig|2702.101.peg.84"/>
<keyword evidence="1" id="KW-0812">Transmembrane</keyword>
<comment type="caution">
    <text evidence="3">The sequence shown here is derived from an EMBL/GenBank/DDBJ whole genome shotgun (WGS) entry which is preliminary data.</text>
</comment>
<feature type="transmembrane region" description="Helical" evidence="1">
    <location>
        <begin position="39"/>
        <end position="61"/>
    </location>
</feature>
<keyword evidence="1" id="KW-1133">Transmembrane helix</keyword>
<dbReference type="InterPro" id="IPR005135">
    <property type="entry name" value="Endo/exonuclease/phosphatase"/>
</dbReference>
<dbReference type="GO" id="GO:0004527">
    <property type="term" value="F:exonuclease activity"/>
    <property type="evidence" value="ECO:0007669"/>
    <property type="project" value="UniProtKB-KW"/>
</dbReference>
<proteinExistence type="predicted"/>
<sequence length="350" mass="39984">MDSHLLLCQITWAILAILAIWQLLRWIPAGTDKLNPLPYVIALLQLSYIPLLLIAIISTAFNMKHECIASIIILLISFTSHTPYVFKKIKKIFHFFFKSKSNTYNHESTYNKKIRIMTLNCRYGRANAKQIVEIAKENNIDTLLLQEVNKQLIKKLHDFHIEDIFSTQQLGEESENDNGGFNAIFTKYSPQRTLDKTVNIDASNVPLVTTKIDDITLNFASAHPKSPMRGCVSWSEGIRILSKILKTFRLENSKVITIIAGDFNSTIDHPSFRKLLSSGLKDSAIELGCRLRTWPTWLRWPNFTLDHILFNAHNCSSHALSHKSIVVKGTDHLAYITCISFKLNRPSRYA</sequence>
<keyword evidence="3" id="KW-0540">Nuclease</keyword>
<evidence type="ECO:0000259" key="2">
    <source>
        <dbReference type="Pfam" id="PF03372"/>
    </source>
</evidence>
<keyword evidence="1" id="KW-0472">Membrane</keyword>